<feature type="non-terminal residue" evidence="2">
    <location>
        <position position="158"/>
    </location>
</feature>
<gene>
    <name evidence="2" type="ORF">DILT_LOCUS18790</name>
</gene>
<proteinExistence type="predicted"/>
<evidence type="ECO:0000313" key="3">
    <source>
        <dbReference type="Proteomes" id="UP000281553"/>
    </source>
</evidence>
<protein>
    <submittedName>
        <fullName evidence="2">Uncharacterized protein</fullName>
    </submittedName>
</protein>
<dbReference type="AlphaFoldDB" id="A0A3P7RNI8"/>
<name>A0A3P7RNI8_DIBLA</name>
<accession>A0A3P7RNI8</accession>
<dbReference type="OrthoDB" id="6267905at2759"/>
<dbReference type="EMBL" id="UYRU01104282">
    <property type="protein sequence ID" value="VDN42309.1"/>
    <property type="molecule type" value="Genomic_DNA"/>
</dbReference>
<reference evidence="2 3" key="1">
    <citation type="submission" date="2018-11" db="EMBL/GenBank/DDBJ databases">
        <authorList>
            <consortium name="Pathogen Informatics"/>
        </authorList>
    </citation>
    <scope>NUCLEOTIDE SEQUENCE [LARGE SCALE GENOMIC DNA]</scope>
</reference>
<sequence length="158" mass="16984">MDEEASRALVNWSNEQDSLLEPDSQRIANGNSPSPADVVQGGIVSRFAAPLSLVPPSQWAGLLVRPVNLPPKDPGGFAVSGANVEGLCGNKPISPQMAAKLPEYLRQCGDSKDAVSYATFLKYVCTNEYSETLRHHGINENLPLVSTCRISRHLNAAN</sequence>
<feature type="region of interest" description="Disordered" evidence="1">
    <location>
        <begin position="1"/>
        <end position="35"/>
    </location>
</feature>
<keyword evidence="3" id="KW-1185">Reference proteome</keyword>
<evidence type="ECO:0000256" key="1">
    <source>
        <dbReference type="SAM" id="MobiDB-lite"/>
    </source>
</evidence>
<dbReference type="Proteomes" id="UP000281553">
    <property type="component" value="Unassembled WGS sequence"/>
</dbReference>
<evidence type="ECO:0000313" key="2">
    <source>
        <dbReference type="EMBL" id="VDN42309.1"/>
    </source>
</evidence>
<organism evidence="2 3">
    <name type="scientific">Dibothriocephalus latus</name>
    <name type="common">Fish tapeworm</name>
    <name type="synonym">Diphyllobothrium latum</name>
    <dbReference type="NCBI Taxonomy" id="60516"/>
    <lineage>
        <taxon>Eukaryota</taxon>
        <taxon>Metazoa</taxon>
        <taxon>Spiralia</taxon>
        <taxon>Lophotrochozoa</taxon>
        <taxon>Platyhelminthes</taxon>
        <taxon>Cestoda</taxon>
        <taxon>Eucestoda</taxon>
        <taxon>Diphyllobothriidea</taxon>
        <taxon>Diphyllobothriidae</taxon>
        <taxon>Dibothriocephalus</taxon>
    </lineage>
</organism>